<feature type="compositionally biased region" description="Low complexity" evidence="1">
    <location>
        <begin position="169"/>
        <end position="191"/>
    </location>
</feature>
<evidence type="ECO:0000256" key="1">
    <source>
        <dbReference type="SAM" id="MobiDB-lite"/>
    </source>
</evidence>
<dbReference type="Gene3D" id="3.40.50.300">
    <property type="entry name" value="P-loop containing nucleotide triphosphate hydrolases"/>
    <property type="match status" value="1"/>
</dbReference>
<dbReference type="GO" id="GO:0022857">
    <property type="term" value="F:transmembrane transporter activity"/>
    <property type="evidence" value="ECO:0007669"/>
    <property type="project" value="TreeGrafter"/>
</dbReference>
<keyword evidence="4" id="KW-1185">Reference proteome</keyword>
<evidence type="ECO:0000313" key="4">
    <source>
        <dbReference type="Proteomes" id="UP000501058"/>
    </source>
</evidence>
<dbReference type="Pfam" id="PF00005">
    <property type="entry name" value="ABC_tran"/>
    <property type="match status" value="1"/>
</dbReference>
<accession>A0A6G7Y9K6</accession>
<dbReference type="EMBL" id="CP049865">
    <property type="protein sequence ID" value="QIK73297.1"/>
    <property type="molecule type" value="Genomic_DNA"/>
</dbReference>
<feature type="domain" description="ABC transporter" evidence="2">
    <location>
        <begin position="23"/>
        <end position="77"/>
    </location>
</feature>
<dbReference type="PANTHER" id="PTHR24220:SF685">
    <property type="entry name" value="ABC TRANSPORTER RELATED"/>
    <property type="match status" value="1"/>
</dbReference>
<keyword evidence="3" id="KW-0067">ATP-binding</keyword>
<dbReference type="InterPro" id="IPR003439">
    <property type="entry name" value="ABC_transporter-like_ATP-bd"/>
</dbReference>
<evidence type="ECO:0000313" key="3">
    <source>
        <dbReference type="EMBL" id="QIK73297.1"/>
    </source>
</evidence>
<feature type="compositionally biased region" description="Low complexity" evidence="1">
    <location>
        <begin position="143"/>
        <end position="162"/>
    </location>
</feature>
<keyword evidence="3" id="KW-0547">Nucleotide-binding</keyword>
<dbReference type="KEGG" id="prv:G7070_14800"/>
<name>A0A6G7Y9K6_9ACTN</name>
<feature type="region of interest" description="Disordered" evidence="1">
    <location>
        <begin position="140"/>
        <end position="191"/>
    </location>
</feature>
<dbReference type="Proteomes" id="UP000501058">
    <property type="component" value="Chromosome"/>
</dbReference>
<feature type="compositionally biased region" description="Low complexity" evidence="1">
    <location>
        <begin position="100"/>
        <end position="118"/>
    </location>
</feature>
<sequence length="191" mass="20271">MSLFEVRELTRVYGSGRNRVVALDGVSLDVAAGQRLGIVGESGSGKSTLVRLMAALDRPTSGEVRFAGRPVTGVPERGWDSCDRGSRWCSRTPARRWTHGCGSATSSPSPSSAPSCGPNWARSTAPAASCRCWRRWACRRRPASGTRTSSPEGSGSGSRSPGRSPPPRTCSSPTRPSPRSTCRSGRRCSTC</sequence>
<evidence type="ECO:0000259" key="2">
    <source>
        <dbReference type="Pfam" id="PF00005"/>
    </source>
</evidence>
<dbReference type="InterPro" id="IPR027417">
    <property type="entry name" value="P-loop_NTPase"/>
</dbReference>
<dbReference type="SUPFAM" id="SSF52540">
    <property type="entry name" value="P-loop containing nucleoside triphosphate hydrolases"/>
    <property type="match status" value="1"/>
</dbReference>
<dbReference type="GO" id="GO:0016887">
    <property type="term" value="F:ATP hydrolysis activity"/>
    <property type="evidence" value="ECO:0007669"/>
    <property type="project" value="InterPro"/>
</dbReference>
<dbReference type="AlphaFoldDB" id="A0A6G7Y9K6"/>
<dbReference type="GO" id="GO:0005524">
    <property type="term" value="F:ATP binding"/>
    <property type="evidence" value="ECO:0007669"/>
    <property type="project" value="UniProtKB-KW"/>
</dbReference>
<protein>
    <submittedName>
        <fullName evidence="3">ATP-binding cassette domain-containing protein</fullName>
    </submittedName>
</protein>
<proteinExistence type="predicted"/>
<feature type="region of interest" description="Disordered" evidence="1">
    <location>
        <begin position="98"/>
        <end position="118"/>
    </location>
</feature>
<dbReference type="PANTHER" id="PTHR24220">
    <property type="entry name" value="IMPORT ATP-BINDING PROTEIN"/>
    <property type="match status" value="1"/>
</dbReference>
<reference evidence="3 4" key="1">
    <citation type="submission" date="2020-03" db="EMBL/GenBank/DDBJ databases">
        <title>Propioniciclava sp. nov., isolated from Hydrophilus acuminatus.</title>
        <authorList>
            <person name="Hyun D.-W."/>
            <person name="Bae J.-W."/>
        </authorList>
    </citation>
    <scope>NUCLEOTIDE SEQUENCE [LARGE SCALE GENOMIC DNA]</scope>
    <source>
        <strain evidence="3 4">HDW11</strain>
    </source>
</reference>
<dbReference type="GO" id="GO:0005886">
    <property type="term" value="C:plasma membrane"/>
    <property type="evidence" value="ECO:0007669"/>
    <property type="project" value="TreeGrafter"/>
</dbReference>
<gene>
    <name evidence="3" type="ORF">G7070_14800</name>
</gene>
<dbReference type="InterPro" id="IPR015854">
    <property type="entry name" value="ABC_transpr_LolD-like"/>
</dbReference>
<organism evidence="3 4">
    <name type="scientific">Propioniciclava coleopterorum</name>
    <dbReference type="NCBI Taxonomy" id="2714937"/>
    <lineage>
        <taxon>Bacteria</taxon>
        <taxon>Bacillati</taxon>
        <taxon>Actinomycetota</taxon>
        <taxon>Actinomycetes</taxon>
        <taxon>Propionibacteriales</taxon>
        <taxon>Propionibacteriaceae</taxon>
        <taxon>Propioniciclava</taxon>
    </lineage>
</organism>